<evidence type="ECO:0000256" key="1">
    <source>
        <dbReference type="SAM" id="MobiDB-lite"/>
    </source>
</evidence>
<dbReference type="RefSeq" id="WP_255387633.1">
    <property type="nucleotide sequence ID" value="NZ_CP101508.1"/>
</dbReference>
<proteinExistence type="predicted"/>
<protein>
    <recommendedName>
        <fullName evidence="4">AlpA family phage regulatory protein</fullName>
    </recommendedName>
</protein>
<gene>
    <name evidence="2" type="ORF">NNL38_08500</name>
</gene>
<evidence type="ECO:0000313" key="3">
    <source>
        <dbReference type="Proteomes" id="UP001057998"/>
    </source>
</evidence>
<reference evidence="2" key="1">
    <citation type="submission" date="2022-07" db="EMBL/GenBank/DDBJ databases">
        <title>Genome sequencing of Photobacterium atrarenae GJH2-4.</title>
        <authorList>
            <person name="Park S.-J."/>
        </authorList>
    </citation>
    <scope>NUCLEOTIDE SEQUENCE</scope>
    <source>
        <strain evidence="2">GJH2-4</strain>
    </source>
</reference>
<feature type="compositionally biased region" description="Polar residues" evidence="1">
    <location>
        <begin position="35"/>
        <end position="45"/>
    </location>
</feature>
<dbReference type="Proteomes" id="UP001057998">
    <property type="component" value="Chromosome 1"/>
</dbReference>
<keyword evidence="3" id="KW-1185">Reference proteome</keyword>
<sequence>MFNYACYPTVEISYKVNTPKSVTPSQFKSEEEQDQSPQSLTAATEQSTPLLISHKEVLEMFHITSKATIYKWRQNRGFPDPVTLMPLRWLRSAVEEWKENVGGFGR</sequence>
<accession>A0ABY5GB66</accession>
<name>A0ABY5GB66_9GAMM</name>
<evidence type="ECO:0000313" key="2">
    <source>
        <dbReference type="EMBL" id="UTV26421.1"/>
    </source>
</evidence>
<feature type="region of interest" description="Disordered" evidence="1">
    <location>
        <begin position="21"/>
        <end position="45"/>
    </location>
</feature>
<dbReference type="EMBL" id="CP101508">
    <property type="protein sequence ID" value="UTV26421.1"/>
    <property type="molecule type" value="Genomic_DNA"/>
</dbReference>
<evidence type="ECO:0008006" key="4">
    <source>
        <dbReference type="Google" id="ProtNLM"/>
    </source>
</evidence>
<organism evidence="2 3">
    <name type="scientific">Photobacterium atrarenae</name>
    <dbReference type="NCBI Taxonomy" id="865757"/>
    <lineage>
        <taxon>Bacteria</taxon>
        <taxon>Pseudomonadati</taxon>
        <taxon>Pseudomonadota</taxon>
        <taxon>Gammaproteobacteria</taxon>
        <taxon>Vibrionales</taxon>
        <taxon>Vibrionaceae</taxon>
        <taxon>Photobacterium</taxon>
    </lineage>
</organism>